<dbReference type="Proteomes" id="UP001163632">
    <property type="component" value="Chromosome"/>
</dbReference>
<dbReference type="EMBL" id="CP087830">
    <property type="protein sequence ID" value="UZA02056.1"/>
    <property type="molecule type" value="Genomic_DNA"/>
</dbReference>
<evidence type="ECO:0000313" key="2">
    <source>
        <dbReference type="Proteomes" id="UP001163632"/>
    </source>
</evidence>
<organism evidence="1 2">
    <name type="scientific">Moraxella bovis</name>
    <dbReference type="NCBI Taxonomy" id="476"/>
    <lineage>
        <taxon>Bacteria</taxon>
        <taxon>Pseudomonadati</taxon>
        <taxon>Pseudomonadota</taxon>
        <taxon>Gammaproteobacteria</taxon>
        <taxon>Moraxellales</taxon>
        <taxon>Moraxellaceae</taxon>
        <taxon>Moraxella</taxon>
    </lineage>
</organism>
<accession>A0ABY6M558</accession>
<dbReference type="RefSeq" id="WP_264684440.1">
    <property type="nucleotide sequence ID" value="NZ_CP087798.1"/>
</dbReference>
<evidence type="ECO:0000313" key="1">
    <source>
        <dbReference type="EMBL" id="UZA02056.1"/>
    </source>
</evidence>
<sequence length="867" mass="98867">MHAQRPYGLAVYGGELSDDDLAFIDSIAKRLTNIKRTGELDSLKLVYDLPNGGAVIVYDMGGVFRAIANKPAPTPQDDEHDYMAHSHIPMLYSGVVVRSIVGRDEGVILHMTEWTKRRIGEYRDNYKPLTQMEFRRFVIDYHHRVREFEPNPPPPKKHTQYTRQRPTWYSGSMAKVMQIVGGYGRQDLENLPDKYWERATIKLPYKVKQAIDNELKDKLLPAYTGYPPKDGQYQYDYKHSLTHGVGFDDENKPWLLSISRKGVYAMPLPMIPATTTTAYREWIESVGDSEILSILDTFGGLPSGESFPAKESDFKAWERAGVIIKVCDTADFYDHIAYSTACGWSLNTKGSDGYNTCYDYNDKGLAVGYTYNMTLTLKSADDGGRVVGNQKTLPDYQAQELAEYLVKIMNELDKNTARGASIRYKLRRLTDKELYDIIGATVDDLDNLILPPIAKHSGQVRKVYEGVLYHPARFEFQPQIKFAEPLMNACLSFDFGILEGYPKPNPPPKCDTVMWAYFADDDLKVVKYYYNEQKFSQETQSNFEDVMIVGHWYEETYGKTSGLMGNFYHSDKDDRQAVSDSMTRTDITGKDLGYGNPAFTTPPILWKWGRLTRARYYSYKTQKTSVSNYSLSIAICIPYFARNAVIYAYGEGSESTSYSEKMERRSVSDPRSYGIWTYDPAFHFMGKGGIGHPAPKTGDKVYVNYDPQEDYHYDKHSWFAESGDWFGVSEGGYKDVSWLAIYTDRKAAQKNVSGVTIGGEAPEIETYEKSNRSYGNSKHRMHLSISDKMQFVHENRPDSWYFSQSPMMMGGSLAYFYRDIAKNLMGETEYSNVSEQVNGKRKVWGNSQFMNGVGHDTAHHFIGVINE</sequence>
<gene>
    <name evidence="1" type="ORF">LP092_08600</name>
</gene>
<reference evidence="1" key="1">
    <citation type="journal article" date="2022" name="BMC Microbiol.">
        <title>Whole genome sequencing of Moraxella bovis strains from North America reveals two genotypes with different genetic determinants.</title>
        <authorList>
            <person name="Wynn E.L."/>
            <person name="Hille M.M."/>
            <person name="Loy J.D."/>
            <person name="Schuller G."/>
            <person name="Kuhn K.L."/>
            <person name="Dickey A.M."/>
            <person name="Bono J.L."/>
            <person name="Clawson M.L."/>
        </authorList>
    </citation>
    <scope>NUCLEOTIDE SEQUENCE</scope>
    <source>
        <strain evidence="1">SAM102599</strain>
    </source>
</reference>
<name>A0ABY6M558_MORBO</name>
<keyword evidence="2" id="KW-1185">Reference proteome</keyword>
<protein>
    <submittedName>
        <fullName evidence="1">Uncharacterized protein</fullName>
    </submittedName>
</protein>
<proteinExistence type="predicted"/>